<feature type="non-terminal residue" evidence="1">
    <location>
        <position position="1"/>
    </location>
</feature>
<keyword evidence="2" id="KW-1185">Reference proteome</keyword>
<sequence>YSFSMASFSSAVCFDLGIQKSLHDYQMNYCISSDNHKGIIANAPAFLRGSVIFVALERTR</sequence>
<evidence type="ECO:0000313" key="2">
    <source>
        <dbReference type="Proteomes" id="UP001597196"/>
    </source>
</evidence>
<name>A0ABW4CLR3_9LACO</name>
<comment type="caution">
    <text evidence="1">The sequence shown here is derived from an EMBL/GenBank/DDBJ whole genome shotgun (WGS) entry which is preliminary data.</text>
</comment>
<dbReference type="RefSeq" id="WP_379888336.1">
    <property type="nucleotide sequence ID" value="NZ_JBHTOC010000037.1"/>
</dbReference>
<proteinExistence type="predicted"/>
<dbReference type="EMBL" id="JBHTOC010000037">
    <property type="protein sequence ID" value="MFD1431074.1"/>
    <property type="molecule type" value="Genomic_DNA"/>
</dbReference>
<gene>
    <name evidence="1" type="ORF">ACFQ4P_12760</name>
</gene>
<organism evidence="1 2">
    <name type="scientific">Lacticaseibacillus mingshuiensis</name>
    <dbReference type="NCBI Taxonomy" id="2799574"/>
    <lineage>
        <taxon>Bacteria</taxon>
        <taxon>Bacillati</taxon>
        <taxon>Bacillota</taxon>
        <taxon>Bacilli</taxon>
        <taxon>Lactobacillales</taxon>
        <taxon>Lactobacillaceae</taxon>
        <taxon>Lacticaseibacillus</taxon>
    </lineage>
</organism>
<accession>A0ABW4CLR3</accession>
<reference evidence="2" key="1">
    <citation type="journal article" date="2019" name="Int. J. Syst. Evol. Microbiol.">
        <title>The Global Catalogue of Microorganisms (GCM) 10K type strain sequencing project: providing services to taxonomists for standard genome sequencing and annotation.</title>
        <authorList>
            <consortium name="The Broad Institute Genomics Platform"/>
            <consortium name="The Broad Institute Genome Sequencing Center for Infectious Disease"/>
            <person name="Wu L."/>
            <person name="Ma J."/>
        </authorList>
    </citation>
    <scope>NUCLEOTIDE SEQUENCE [LARGE SCALE GENOMIC DNA]</scope>
    <source>
        <strain evidence="2">CCM 8980</strain>
    </source>
</reference>
<dbReference type="Proteomes" id="UP001597196">
    <property type="component" value="Unassembled WGS sequence"/>
</dbReference>
<evidence type="ECO:0000313" key="1">
    <source>
        <dbReference type="EMBL" id="MFD1431074.1"/>
    </source>
</evidence>
<protein>
    <submittedName>
        <fullName evidence="1">Uncharacterized protein</fullName>
    </submittedName>
</protein>